<evidence type="ECO:0000313" key="2">
    <source>
        <dbReference type="Proteomes" id="UP001285835"/>
    </source>
</evidence>
<accession>A0AAP6G9P1</accession>
<dbReference type="Proteomes" id="UP001285835">
    <property type="component" value="Unassembled WGS sequence"/>
</dbReference>
<proteinExistence type="predicted"/>
<dbReference type="RefSeq" id="WP_319916760.1">
    <property type="nucleotide sequence ID" value="NZ_JAWZXF010000007.1"/>
</dbReference>
<protein>
    <submittedName>
        <fullName evidence="1">MSHA biogenesis protein MshP</fullName>
    </submittedName>
</protein>
<dbReference type="EMBL" id="JAWZXF010000007">
    <property type="protein sequence ID" value="MDX7921742.1"/>
    <property type="molecule type" value="Genomic_DNA"/>
</dbReference>
<comment type="caution">
    <text evidence="1">The sequence shown here is derived from an EMBL/GenBank/DDBJ whole genome shotgun (WGS) entry which is preliminary data.</text>
</comment>
<sequence>MFPRPPRRLAPQRGSAIMVALFVIVIMALLAAAMGRFLVDSGEKNTVEVRGVRALMAAQSGLEIALYRLYPNGQWLARVSSCTDIEKPKPSLMLSFPDAGLVGCKANISCTTVPVSAAGATQTGYRFTSEGRCGDQNLNSPNPVFAVSRTLVAEAFDGVMP</sequence>
<reference evidence="1" key="1">
    <citation type="submission" date="2023-11" db="EMBL/GenBank/DDBJ databases">
        <title>WGS of Aeromonas in Northern Israel.</title>
        <authorList>
            <person name="Hershko Y."/>
        </authorList>
    </citation>
    <scope>NUCLEOTIDE SEQUENCE</scope>
    <source>
        <strain evidence="1">02297</strain>
    </source>
</reference>
<gene>
    <name evidence="1" type="ORF">SJS82_07325</name>
</gene>
<organism evidence="1 2">
    <name type="scientific">Aeromonas media</name>
    <dbReference type="NCBI Taxonomy" id="651"/>
    <lineage>
        <taxon>Bacteria</taxon>
        <taxon>Pseudomonadati</taxon>
        <taxon>Pseudomonadota</taxon>
        <taxon>Gammaproteobacteria</taxon>
        <taxon>Aeromonadales</taxon>
        <taxon>Aeromonadaceae</taxon>
        <taxon>Aeromonas</taxon>
    </lineage>
</organism>
<dbReference type="AlphaFoldDB" id="A0AAP6G9P1"/>
<name>A0AAP6G9P1_AERME</name>
<evidence type="ECO:0000313" key="1">
    <source>
        <dbReference type="EMBL" id="MDX7921742.1"/>
    </source>
</evidence>